<reference evidence="13 14" key="1">
    <citation type="submission" date="2018-04" db="EMBL/GenBank/DDBJ databases">
        <authorList>
            <person name="Vogel A."/>
        </authorList>
    </citation>
    <scope>NUCLEOTIDE SEQUENCE [LARGE SCALE GENOMIC DNA]</scope>
</reference>
<evidence type="ECO:0000259" key="12">
    <source>
        <dbReference type="Pfam" id="PF00016"/>
    </source>
</evidence>
<evidence type="ECO:0000313" key="14">
    <source>
        <dbReference type="Proteomes" id="UP000595140"/>
    </source>
</evidence>
<dbReference type="InterPro" id="IPR020878">
    <property type="entry name" value="RuBisCo_large_chain_AS"/>
</dbReference>
<dbReference type="EC" id="4.1.1.39" evidence="2"/>
<evidence type="ECO:0000256" key="1">
    <source>
        <dbReference type="ARBA" id="ARBA00004474"/>
    </source>
</evidence>
<feature type="region of interest" description="Disordered" evidence="11">
    <location>
        <begin position="414"/>
        <end position="433"/>
    </location>
</feature>
<dbReference type="GO" id="GO:0009536">
    <property type="term" value="C:plastid"/>
    <property type="evidence" value="ECO:0007669"/>
    <property type="project" value="UniProtKB-SubCell"/>
</dbReference>
<dbReference type="GO" id="GO:0019253">
    <property type="term" value="P:reductive pentose-phosphate cycle"/>
    <property type="evidence" value="ECO:0007669"/>
    <property type="project" value="UniProtKB-KW"/>
</dbReference>
<dbReference type="Gene3D" id="3.90.226.10">
    <property type="entry name" value="2-enoyl-CoA Hydratase, Chain A, domain 1"/>
    <property type="match status" value="1"/>
</dbReference>
<evidence type="ECO:0000256" key="7">
    <source>
        <dbReference type="ARBA" id="ARBA00023239"/>
    </source>
</evidence>
<dbReference type="InterPro" id="IPR033966">
    <property type="entry name" value="RuBisCO"/>
</dbReference>
<feature type="region of interest" description="Disordered" evidence="11">
    <location>
        <begin position="438"/>
        <end position="457"/>
    </location>
</feature>
<organism evidence="13 14">
    <name type="scientific">Cuscuta campestris</name>
    <dbReference type="NCBI Taxonomy" id="132261"/>
    <lineage>
        <taxon>Eukaryota</taxon>
        <taxon>Viridiplantae</taxon>
        <taxon>Streptophyta</taxon>
        <taxon>Embryophyta</taxon>
        <taxon>Tracheophyta</taxon>
        <taxon>Spermatophyta</taxon>
        <taxon>Magnoliopsida</taxon>
        <taxon>eudicotyledons</taxon>
        <taxon>Gunneridae</taxon>
        <taxon>Pentapetalae</taxon>
        <taxon>asterids</taxon>
        <taxon>lamiids</taxon>
        <taxon>Solanales</taxon>
        <taxon>Convolvulaceae</taxon>
        <taxon>Cuscuteae</taxon>
        <taxon>Cuscuta</taxon>
        <taxon>Cuscuta subgen. Grammica</taxon>
        <taxon>Cuscuta sect. Cleistogrammica</taxon>
    </lineage>
</organism>
<feature type="region of interest" description="Disordered" evidence="11">
    <location>
        <begin position="805"/>
        <end position="841"/>
    </location>
</feature>
<protein>
    <recommendedName>
        <fullName evidence="2">ribulose-bisphosphate carboxylase</fullName>
        <ecNumber evidence="2">4.1.1.39</ecNumber>
    </recommendedName>
</protein>
<dbReference type="SUPFAM" id="SSF51649">
    <property type="entry name" value="RuBisCo, C-terminal domain"/>
    <property type="match status" value="1"/>
</dbReference>
<keyword evidence="4" id="KW-0934">Plastid</keyword>
<evidence type="ECO:0000256" key="4">
    <source>
        <dbReference type="ARBA" id="ARBA00022640"/>
    </source>
</evidence>
<keyword evidence="7" id="KW-0456">Lyase</keyword>
<dbReference type="GO" id="GO:0000287">
    <property type="term" value="F:magnesium ion binding"/>
    <property type="evidence" value="ECO:0007669"/>
    <property type="project" value="InterPro"/>
</dbReference>
<dbReference type="PANTHER" id="PTHR42704">
    <property type="entry name" value="RIBULOSE BISPHOSPHATE CARBOXYLASE"/>
    <property type="match status" value="1"/>
</dbReference>
<accession>A0A484LB64</accession>
<dbReference type="OrthoDB" id="1578724at2759"/>
<evidence type="ECO:0000256" key="5">
    <source>
        <dbReference type="ARBA" id="ARBA00023002"/>
    </source>
</evidence>
<name>A0A484LB64_9ASTE</name>
<proteinExistence type="predicted"/>
<keyword evidence="14" id="KW-1185">Reference proteome</keyword>
<gene>
    <name evidence="13" type="ORF">CCAM_LOCUS15376</name>
</gene>
<evidence type="ECO:0000256" key="10">
    <source>
        <dbReference type="ARBA" id="ARBA00049469"/>
    </source>
</evidence>
<feature type="compositionally biased region" description="Basic and acidic residues" evidence="11">
    <location>
        <begin position="823"/>
        <end position="838"/>
    </location>
</feature>
<evidence type="ECO:0000256" key="6">
    <source>
        <dbReference type="ARBA" id="ARBA00023033"/>
    </source>
</evidence>
<comment type="subcellular location">
    <subcellularLocation>
        <location evidence="1">Plastid</location>
    </subcellularLocation>
</comment>
<dbReference type="SUPFAM" id="SSF52096">
    <property type="entry name" value="ClpP/crotonase"/>
    <property type="match status" value="1"/>
</dbReference>
<dbReference type="Proteomes" id="UP000595140">
    <property type="component" value="Unassembled WGS sequence"/>
</dbReference>
<feature type="compositionally biased region" description="Acidic residues" evidence="11">
    <location>
        <begin position="444"/>
        <end position="457"/>
    </location>
</feature>
<dbReference type="InterPro" id="IPR000685">
    <property type="entry name" value="RuBisCO_lsu_C"/>
</dbReference>
<comment type="catalytic activity">
    <reaction evidence="9">
        <text>D-ribulose 1,5-bisphosphate + O2 = 2-phosphoglycolate + (2R)-3-phosphoglycerate + 2 H(+)</text>
        <dbReference type="Rhea" id="RHEA:36631"/>
        <dbReference type="ChEBI" id="CHEBI:15378"/>
        <dbReference type="ChEBI" id="CHEBI:15379"/>
        <dbReference type="ChEBI" id="CHEBI:57870"/>
        <dbReference type="ChEBI" id="CHEBI:58033"/>
        <dbReference type="ChEBI" id="CHEBI:58272"/>
    </reaction>
</comment>
<evidence type="ECO:0000256" key="3">
    <source>
        <dbReference type="ARBA" id="ARBA00022567"/>
    </source>
</evidence>
<keyword evidence="5" id="KW-0560">Oxidoreductase</keyword>
<dbReference type="InterPro" id="IPR036376">
    <property type="entry name" value="RuBisCO_lsu_C_sf"/>
</dbReference>
<dbReference type="Pfam" id="PF00016">
    <property type="entry name" value="RuBisCO_large"/>
    <property type="match status" value="1"/>
</dbReference>
<dbReference type="PROSITE" id="PS00157">
    <property type="entry name" value="RUBISCO_LARGE"/>
    <property type="match status" value="1"/>
</dbReference>
<evidence type="ECO:0000256" key="11">
    <source>
        <dbReference type="SAM" id="MobiDB-lite"/>
    </source>
</evidence>
<dbReference type="PANTHER" id="PTHR42704:SF15">
    <property type="entry name" value="RIBULOSE BISPHOSPHATE CARBOXYLASE LARGE CHAIN"/>
    <property type="match status" value="1"/>
</dbReference>
<evidence type="ECO:0000256" key="2">
    <source>
        <dbReference type="ARBA" id="ARBA00012287"/>
    </source>
</evidence>
<evidence type="ECO:0000256" key="9">
    <source>
        <dbReference type="ARBA" id="ARBA00048059"/>
    </source>
</evidence>
<dbReference type="EMBL" id="OOIL02001236">
    <property type="protein sequence ID" value="VFQ73600.1"/>
    <property type="molecule type" value="Genomic_DNA"/>
</dbReference>
<dbReference type="InterPro" id="IPR029045">
    <property type="entry name" value="ClpP/crotonase-like_dom_sf"/>
</dbReference>
<evidence type="ECO:0000313" key="13">
    <source>
        <dbReference type="EMBL" id="VFQ73600.1"/>
    </source>
</evidence>
<keyword evidence="6" id="KW-0503">Monooxygenase</keyword>
<sequence length="1000" mass="113127">MASKRDKLNKYGRPLLGCTIKPKLGLSAKNYGRAVYECLRGGLDFTKDDENVNSQPFMHWRDRFLFCAEAIYKSQAETGEIKGHYLNATAGTCEEMLRRACFAKELGVPIIMHDYLTGGFTANTSLAHFCRENGLLLHIHRAMHAVIDRQKNHGIHFRVLAKALRLSGGDHIHAGTVVGKLEGEREITLGFVDLLRDNFVEKDRSRGIYFTQDWVSLPGVLPVASGGIHVWHMPALTDIFGDDSVLQFGGGTLGHPWGNAPGAVANRVALEACVQARNEGLNLAQDGNSIIQQASKWSPELAATCEVLKSNMQICEECGSYFKMTSSDRIDLLIDEGTWNPLDQDMVSLDSSEFDSEAELECYEDNIKEWNKEMCQAFMRKLSKNLKEGQALERTTNLIEEPWLPEYIQPEEKVEEWTKPDLDEGEESQDEERWIWELDKGEESQEIEDSEANEEDDEDAPYVERLAFYKKETGLLDAVQTGVGQLNGCPVALGVMDFRFLAGRAVAQNELIRDCPIDPISLYRKKKSCNEGDSYLYKWYFELGKSMKKLTILLYILSCSAGSVAQDLWSLPGKNGITSSGLVENDSDLVHGLLEVESALVGSSSILDQQFLYESEFEESPQQIEEDLLNHIVWAPRLWRPWGFLRVSYEENDSERGTMQYKTRAKEFIWDPTDPLFFLFKDQTPGSIFSRRELFAEEEMAKALLTSQIEHMFLSKNTRFFSNKTQEKHFEFLIHRQKWLRTNSSLSNGSFLSNTLSESYQYLSNMFLSNGTLLDQMTKTLLKKRWLFPDEIKIGFIGPLERTAGRITGEDRREDRRRRPRRGPPERTAERTAEEGCRRGPRRGARHFHPWFGRGSWSSLDLVEDEGPLVIDEARRSRGSLMDELEQLRPLPSATCRKSGSSLEGRRCCLWLAGGSGSLLLPGQGSPEWTIASSMARWTWLWTDGKSGSLERTESGSLECWIGSPQGREAHKKLVYAICGSPEEGGVPRRPAAAVRGSPE</sequence>
<comment type="catalytic activity">
    <reaction evidence="10">
        <text>2 (2R)-3-phosphoglycerate + 2 H(+) = D-ribulose 1,5-bisphosphate + CO2 + H2O</text>
        <dbReference type="Rhea" id="RHEA:23124"/>
        <dbReference type="ChEBI" id="CHEBI:15377"/>
        <dbReference type="ChEBI" id="CHEBI:15378"/>
        <dbReference type="ChEBI" id="CHEBI:16526"/>
        <dbReference type="ChEBI" id="CHEBI:57870"/>
        <dbReference type="ChEBI" id="CHEBI:58272"/>
        <dbReference type="EC" id="4.1.1.39"/>
    </reaction>
</comment>
<dbReference type="NCBIfam" id="NF003252">
    <property type="entry name" value="PRK04208.1"/>
    <property type="match status" value="1"/>
</dbReference>
<dbReference type="GO" id="GO:0016984">
    <property type="term" value="F:ribulose-bisphosphate carboxylase activity"/>
    <property type="evidence" value="ECO:0007669"/>
    <property type="project" value="UniProtKB-EC"/>
</dbReference>
<dbReference type="GO" id="GO:0004497">
    <property type="term" value="F:monooxygenase activity"/>
    <property type="evidence" value="ECO:0007669"/>
    <property type="project" value="UniProtKB-KW"/>
</dbReference>
<keyword evidence="3" id="KW-0113">Calvin cycle</keyword>
<keyword evidence="8" id="KW-0120">Carbon dioxide fixation</keyword>
<feature type="domain" description="Ribulose bisphosphate carboxylase large subunit C-terminal" evidence="12">
    <location>
        <begin position="3"/>
        <end position="307"/>
    </location>
</feature>
<evidence type="ECO:0000256" key="8">
    <source>
        <dbReference type="ARBA" id="ARBA00023300"/>
    </source>
</evidence>
<dbReference type="Gene3D" id="3.20.20.110">
    <property type="entry name" value="Ribulose bisphosphate carboxylase, large subunit, C-terminal domain"/>
    <property type="match status" value="1"/>
</dbReference>
<dbReference type="AlphaFoldDB" id="A0A484LB64"/>